<reference evidence="1" key="1">
    <citation type="submission" date="2017-10" db="EMBL/GenBank/DDBJ databases">
        <title>Genome sequence of cellulolytic Lachnospiraceae bacterium XHS1971 isolated from hotspring sediment.</title>
        <authorList>
            <person name="Vasudevan G."/>
            <person name="Joshi A.J."/>
            <person name="Hivarkar S."/>
            <person name="Lanjekar V.B."/>
            <person name="Dhakephalkar P.K."/>
            <person name="Dagar S."/>
        </authorList>
    </citation>
    <scope>NUCLEOTIDE SEQUENCE</scope>
    <source>
        <strain evidence="1">XHS1971</strain>
    </source>
</reference>
<dbReference type="Proteomes" id="UP000224460">
    <property type="component" value="Unassembled WGS sequence"/>
</dbReference>
<dbReference type="EMBL" id="PEDL01000030">
    <property type="protein sequence ID" value="PHV69388.1"/>
    <property type="molecule type" value="Genomic_DNA"/>
</dbReference>
<organism evidence="1 2">
    <name type="scientific">Sporanaerobium hydrogeniformans</name>
    <dbReference type="NCBI Taxonomy" id="3072179"/>
    <lineage>
        <taxon>Bacteria</taxon>
        <taxon>Bacillati</taxon>
        <taxon>Bacillota</taxon>
        <taxon>Clostridia</taxon>
        <taxon>Lachnospirales</taxon>
        <taxon>Lachnospiraceae</taxon>
        <taxon>Sporanaerobium</taxon>
    </lineage>
</organism>
<evidence type="ECO:0000313" key="1">
    <source>
        <dbReference type="EMBL" id="PHV69388.1"/>
    </source>
</evidence>
<protein>
    <submittedName>
        <fullName evidence="1">Two-component sensor histidine kinase</fullName>
    </submittedName>
</protein>
<proteinExistence type="predicted"/>
<keyword evidence="1" id="KW-0808">Transferase</keyword>
<sequence>MFNALKKIFRVLFFGVTFIFRATFALLNYIILSISMFIGFIFKKIRFSITFKLNFIYGLLYVALFSLTLAFGIPIFIYYLKNPTLSPFSPGQTFFVVMIILLFISLSLFLSFGKVLVTKMFEPLKDMTNTVQRISGNELKGRLDTTGAKDELKDLALTFNAMMDRLEVFVEQQQHFVSDASHELRTPIAVIQGYVDMLDRWGTENPDVLIESIQSIKDEAASMKILVEKLLFLARSDKKTLKVEKTDINLSKLALQTLKEIQFIDDEHEFIARIEPDITIHGDCHLIKELLRILIDNAIKYTPEGGKITLSCVQTFKAITVSVKDTGIGIASEHLHSIFERFYRADEARTKNTGGTGLGLAIAKQICDTHESQIFANSILGEGSEFIVFFNNPIK</sequence>
<name>A0AC61D9M6_9FIRM</name>
<gene>
    <name evidence="1" type="ORF">CS063_16025</name>
</gene>
<comment type="caution">
    <text evidence="1">The sequence shown here is derived from an EMBL/GenBank/DDBJ whole genome shotgun (WGS) entry which is preliminary data.</text>
</comment>
<evidence type="ECO:0000313" key="2">
    <source>
        <dbReference type="Proteomes" id="UP000224460"/>
    </source>
</evidence>
<keyword evidence="2" id="KW-1185">Reference proteome</keyword>
<keyword evidence="1" id="KW-0418">Kinase</keyword>
<accession>A0AC61D9M6</accession>